<comment type="similarity">
    <text evidence="1">Belongs to the transglycosylase Slt family.</text>
</comment>
<gene>
    <name evidence="3" type="ORF">XJ32_09945</name>
</gene>
<dbReference type="InterPro" id="IPR023346">
    <property type="entry name" value="Lysozyme-like_dom_sf"/>
</dbReference>
<dbReference type="KEGG" id="hbl:XJ32_09945"/>
<evidence type="ECO:0000313" key="4">
    <source>
        <dbReference type="Proteomes" id="UP000188298"/>
    </source>
</evidence>
<dbReference type="InterPro" id="IPR008258">
    <property type="entry name" value="Transglycosylase_SLT_dom_1"/>
</dbReference>
<dbReference type="Proteomes" id="UP000188298">
    <property type="component" value="Chromosome"/>
</dbReference>
<evidence type="ECO:0000256" key="1">
    <source>
        <dbReference type="ARBA" id="ARBA00007734"/>
    </source>
</evidence>
<organism evidence="3 4">
    <name type="scientific">Helicobacter bilis</name>
    <dbReference type="NCBI Taxonomy" id="37372"/>
    <lineage>
        <taxon>Bacteria</taxon>
        <taxon>Pseudomonadati</taxon>
        <taxon>Campylobacterota</taxon>
        <taxon>Epsilonproteobacteria</taxon>
        <taxon>Campylobacterales</taxon>
        <taxon>Helicobacteraceae</taxon>
        <taxon>Helicobacter</taxon>
    </lineage>
</organism>
<proteinExistence type="inferred from homology"/>
<dbReference type="Pfam" id="PF01464">
    <property type="entry name" value="SLT"/>
    <property type="match status" value="1"/>
</dbReference>
<sequence>MRYFSLLFFIFSTSYADSIIDFGKQETKTYKPYEANKTDYNKVNHTIESSVQTPTKVAQVATANTTHKTQAIAHSNTPTHKGNHLKGQEFFNYYIKGKPKGIVRDFYIWQYLNENKLNAAQINEAYQLLNAKNPYLRKTLKSLGKTEKMPRDITCQNMQIQAALKEDNACLAISVRNRMAAFKTLGAKERDAVISRLAKTNPDTTRAIKILATQDRTSSLFNDNAIVFSMVYHALSADEKSKIKSKDPNKDLNRLSAYNTQGFYYILNSIALDSNVSNLKKMLLESDITQAPHNTLFLLGINELRFGSKDKAMNYFKRAKQKSNIAFFIDRAVFWQYLVSKDKKYLEELLQSKHVNIFSIYAAQKLNKEPKYTIITKLPSLAFDNPPFDIKDPYVWQNITNTMLHTSDPIKLAKVIPYFSYKDTMPQLAYLMQKIDKHATNYYITPYEGLVKWNSKEEQSLVFSIARQESYFIPTLISRSFALGIMQIMPANVKPFAKEMGRTDIEYNDLFDPKTSLEMGRHFIKQLQREYKHPLFVAYAYNGGPGFLRRTLKKNELFLKNREYEPWLSMELIPLEETRYYGMRVLANFIIYEKLFGKELNLEKILSETLLYENPSITR</sequence>
<evidence type="ECO:0000313" key="3">
    <source>
        <dbReference type="EMBL" id="AQQ60357.1"/>
    </source>
</evidence>
<dbReference type="SUPFAM" id="SSF53955">
    <property type="entry name" value="Lysozyme-like"/>
    <property type="match status" value="1"/>
</dbReference>
<dbReference type="PANTHER" id="PTHR37423:SF2">
    <property type="entry name" value="MEMBRANE-BOUND LYTIC MUREIN TRANSGLYCOSYLASE C"/>
    <property type="match status" value="1"/>
</dbReference>
<dbReference type="CDD" id="cd13401">
    <property type="entry name" value="Slt70-like"/>
    <property type="match status" value="1"/>
</dbReference>
<dbReference type="PANTHER" id="PTHR37423">
    <property type="entry name" value="SOLUBLE LYTIC MUREIN TRANSGLYCOSYLASE-RELATED"/>
    <property type="match status" value="1"/>
</dbReference>
<dbReference type="AlphaFoldDB" id="A0A1Q2LK02"/>
<evidence type="ECO:0000259" key="2">
    <source>
        <dbReference type="Pfam" id="PF01464"/>
    </source>
</evidence>
<accession>A0A1Q2LK02</accession>
<protein>
    <submittedName>
        <fullName evidence="3">Lytic murein transglycosylase</fullName>
    </submittedName>
</protein>
<feature type="domain" description="Transglycosylase SLT" evidence="2">
    <location>
        <begin position="454"/>
        <end position="556"/>
    </location>
</feature>
<dbReference type="EMBL" id="CP019645">
    <property type="protein sequence ID" value="AQQ60357.1"/>
    <property type="molecule type" value="Genomic_DNA"/>
</dbReference>
<name>A0A1Q2LK02_9HELI</name>
<reference evidence="3 4" key="1">
    <citation type="submission" date="2017-02" db="EMBL/GenBank/DDBJ databases">
        <title>Whole genome sequencing of Helicobacter bilis strain AAQJH.</title>
        <authorList>
            <person name="Conlan S."/>
            <person name="Thomas P.J."/>
            <person name="Mullikin J."/>
            <person name="Palmore T.N."/>
            <person name="Frank K.M."/>
            <person name="Segre J.A."/>
        </authorList>
    </citation>
    <scope>NUCLEOTIDE SEQUENCE [LARGE SCALE GENOMIC DNA]</scope>
    <source>
        <strain evidence="3 4">AAQJH</strain>
    </source>
</reference>
<dbReference type="RefSeq" id="WP_077389463.1">
    <property type="nucleotide sequence ID" value="NZ_CP019645.1"/>
</dbReference>
<dbReference type="Gene3D" id="1.10.530.10">
    <property type="match status" value="1"/>
</dbReference>